<organism evidence="1 2">
    <name type="scientific">Phormidium yuhuli AB48</name>
    <dbReference type="NCBI Taxonomy" id="2940671"/>
    <lineage>
        <taxon>Bacteria</taxon>
        <taxon>Bacillati</taxon>
        <taxon>Cyanobacteriota</taxon>
        <taxon>Cyanophyceae</taxon>
        <taxon>Oscillatoriophycideae</taxon>
        <taxon>Oscillatoriales</taxon>
        <taxon>Oscillatoriaceae</taxon>
        <taxon>Phormidium</taxon>
        <taxon>Phormidium yuhuli</taxon>
    </lineage>
</organism>
<evidence type="ECO:0000313" key="1">
    <source>
        <dbReference type="EMBL" id="USR90694.1"/>
    </source>
</evidence>
<accession>A0ABY5ANB9</accession>
<protein>
    <submittedName>
        <fullName evidence="1">Uncharacterized protein</fullName>
    </submittedName>
</protein>
<gene>
    <name evidence="1" type="ORF">NEA10_18020</name>
</gene>
<reference evidence="1" key="1">
    <citation type="submission" date="2022-06" db="EMBL/GenBank/DDBJ databases">
        <title>Genome sequence of Phormidium yuhuli AB48 isolated from an industrial photobioreactor environment.</title>
        <authorList>
            <person name="Qiu Y."/>
            <person name="Noonan A.J.C."/>
            <person name="Dofher K."/>
            <person name="Koch M."/>
            <person name="Kieft B."/>
            <person name="Lin X."/>
            <person name="Ziels R.M."/>
            <person name="Hallam S.J."/>
        </authorList>
    </citation>
    <scope>NUCLEOTIDE SEQUENCE</scope>
    <source>
        <strain evidence="1">AB48</strain>
    </source>
</reference>
<proteinExistence type="predicted"/>
<dbReference type="RefSeq" id="WP_252662718.1">
    <property type="nucleotide sequence ID" value="NZ_CP098611.1"/>
</dbReference>
<keyword evidence="2" id="KW-1185">Reference proteome</keyword>
<name>A0ABY5ANB9_9CYAN</name>
<sequence>MMEAHFPLAPRYRLDDEQPWLRGIDPSRRYWVWVNGNQDCCTTVPGLSASDFGEFKKTVLGFRALKPGETLELGRIVDAPRIHCISSNCFAMATTYNQAPVWHLFDRETLESLLMTAHPDWQCSPKDVELGREWMEQMFLHSVAA</sequence>
<dbReference type="Proteomes" id="UP001056708">
    <property type="component" value="Chromosome"/>
</dbReference>
<evidence type="ECO:0000313" key="2">
    <source>
        <dbReference type="Proteomes" id="UP001056708"/>
    </source>
</evidence>
<dbReference type="EMBL" id="CP098611">
    <property type="protein sequence ID" value="USR90694.1"/>
    <property type="molecule type" value="Genomic_DNA"/>
</dbReference>